<evidence type="ECO:0000313" key="1">
    <source>
        <dbReference type="EMBL" id="GIY12363.1"/>
    </source>
</evidence>
<accession>A0AAV4QXD3</accession>
<dbReference type="Proteomes" id="UP001054945">
    <property type="component" value="Unassembled WGS sequence"/>
</dbReference>
<dbReference type="AlphaFoldDB" id="A0AAV4QXD3"/>
<dbReference type="EMBL" id="BPLR01006777">
    <property type="protein sequence ID" value="GIY12363.1"/>
    <property type="molecule type" value="Genomic_DNA"/>
</dbReference>
<name>A0AAV4QXD3_CAEEX</name>
<evidence type="ECO:0000313" key="2">
    <source>
        <dbReference type="Proteomes" id="UP001054945"/>
    </source>
</evidence>
<keyword evidence="2" id="KW-1185">Reference proteome</keyword>
<sequence>MLEIIKEAFYTQVTTIQQDIQIRLKNFSNCNTFWAIDKYSLYKNISKTISIRLSQSTISTQERLATHLSSIRLRLHPTYTTLQPLITSTQLARTAHGPSIRKHAQVQKKLSGVFRVTGWKGRDGPPDSSGRE</sequence>
<protein>
    <submittedName>
        <fullName evidence="1">Uncharacterized protein</fullName>
    </submittedName>
</protein>
<reference evidence="1 2" key="1">
    <citation type="submission" date="2021-06" db="EMBL/GenBank/DDBJ databases">
        <title>Caerostris extrusa draft genome.</title>
        <authorList>
            <person name="Kono N."/>
            <person name="Arakawa K."/>
        </authorList>
    </citation>
    <scope>NUCLEOTIDE SEQUENCE [LARGE SCALE GENOMIC DNA]</scope>
</reference>
<gene>
    <name evidence="1" type="ORF">CEXT_476841</name>
</gene>
<proteinExistence type="predicted"/>
<organism evidence="1 2">
    <name type="scientific">Caerostris extrusa</name>
    <name type="common">Bark spider</name>
    <name type="synonym">Caerostris bankana</name>
    <dbReference type="NCBI Taxonomy" id="172846"/>
    <lineage>
        <taxon>Eukaryota</taxon>
        <taxon>Metazoa</taxon>
        <taxon>Ecdysozoa</taxon>
        <taxon>Arthropoda</taxon>
        <taxon>Chelicerata</taxon>
        <taxon>Arachnida</taxon>
        <taxon>Araneae</taxon>
        <taxon>Araneomorphae</taxon>
        <taxon>Entelegynae</taxon>
        <taxon>Araneoidea</taxon>
        <taxon>Araneidae</taxon>
        <taxon>Caerostris</taxon>
    </lineage>
</organism>
<comment type="caution">
    <text evidence="1">The sequence shown here is derived from an EMBL/GenBank/DDBJ whole genome shotgun (WGS) entry which is preliminary data.</text>
</comment>